<dbReference type="PANTHER" id="PTHR12264:SF21">
    <property type="entry name" value="TRANSCRIPTION INITIATION FACTOR TFIID SUBUNIT 12"/>
    <property type="match status" value="1"/>
</dbReference>
<keyword evidence="5" id="KW-0539">Nucleus</keyword>
<proteinExistence type="inferred from homology"/>
<dbReference type="GO" id="GO:0003677">
    <property type="term" value="F:DNA binding"/>
    <property type="evidence" value="ECO:0007669"/>
    <property type="project" value="TreeGrafter"/>
</dbReference>
<accession>A0A4P7NJR1</accession>
<feature type="compositionally biased region" description="Low complexity" evidence="6">
    <location>
        <begin position="590"/>
        <end position="605"/>
    </location>
</feature>
<feature type="region of interest" description="Disordered" evidence="6">
    <location>
        <begin position="505"/>
        <end position="524"/>
    </location>
</feature>
<dbReference type="Gene3D" id="1.10.20.10">
    <property type="entry name" value="Histone, subunit A"/>
    <property type="match status" value="1"/>
</dbReference>
<feature type="region of interest" description="Disordered" evidence="6">
    <location>
        <begin position="300"/>
        <end position="375"/>
    </location>
</feature>
<dbReference type="CDD" id="cd07981">
    <property type="entry name" value="HFD_TAF12"/>
    <property type="match status" value="1"/>
</dbReference>
<name>A0A4P7NJR1_PYROR</name>
<feature type="compositionally biased region" description="Low complexity" evidence="6">
    <location>
        <begin position="544"/>
        <end position="558"/>
    </location>
</feature>
<dbReference type="InterPro" id="IPR037794">
    <property type="entry name" value="TAF12"/>
</dbReference>
<feature type="compositionally biased region" description="Low complexity" evidence="6">
    <location>
        <begin position="508"/>
        <end position="524"/>
    </location>
</feature>
<feature type="compositionally biased region" description="Low complexity" evidence="6">
    <location>
        <begin position="152"/>
        <end position="161"/>
    </location>
</feature>
<dbReference type="FunFam" id="1.10.20.10:FF:000037">
    <property type="entry name" value="Transcription initiation factor TFIID subunit 12"/>
    <property type="match status" value="1"/>
</dbReference>
<reference evidence="8 9" key="1">
    <citation type="journal article" date="2019" name="Mol. Biol. Evol.">
        <title>Blast fungal genomes show frequent chromosomal changes, gene gains and losses, and effector gene turnover.</title>
        <authorList>
            <person name="Gomez Luciano L.B."/>
            <person name="Jason Tsai I."/>
            <person name="Chuma I."/>
            <person name="Tosa Y."/>
            <person name="Chen Y.H."/>
            <person name="Li J.Y."/>
            <person name="Li M.Y."/>
            <person name="Jade Lu M.Y."/>
            <person name="Nakayashiki H."/>
            <person name="Li W.H."/>
        </authorList>
    </citation>
    <scope>NUCLEOTIDE SEQUENCE [LARGE SCALE GENOMIC DNA]</scope>
    <source>
        <strain evidence="8">MZ5-1-6</strain>
    </source>
</reference>
<keyword evidence="3" id="KW-0805">Transcription regulation</keyword>
<keyword evidence="4" id="KW-0804">Transcription</keyword>
<feature type="region of interest" description="Disordered" evidence="6">
    <location>
        <begin position="1"/>
        <end position="27"/>
    </location>
</feature>
<dbReference type="SUPFAM" id="SSF47113">
    <property type="entry name" value="Histone-fold"/>
    <property type="match status" value="1"/>
</dbReference>
<gene>
    <name evidence="8" type="ORF">PoMZ_11196</name>
</gene>
<organism evidence="8 9">
    <name type="scientific">Pyricularia oryzae</name>
    <name type="common">Rice blast fungus</name>
    <name type="synonym">Magnaporthe oryzae</name>
    <dbReference type="NCBI Taxonomy" id="318829"/>
    <lineage>
        <taxon>Eukaryota</taxon>
        <taxon>Fungi</taxon>
        <taxon>Dikarya</taxon>
        <taxon>Ascomycota</taxon>
        <taxon>Pezizomycotina</taxon>
        <taxon>Sordariomycetes</taxon>
        <taxon>Sordariomycetidae</taxon>
        <taxon>Magnaporthales</taxon>
        <taxon>Pyriculariaceae</taxon>
        <taxon>Pyricularia</taxon>
    </lineage>
</organism>
<dbReference type="GO" id="GO:0051123">
    <property type="term" value="P:RNA polymerase II preinitiation complex assembly"/>
    <property type="evidence" value="ECO:0007669"/>
    <property type="project" value="TreeGrafter"/>
</dbReference>
<evidence type="ECO:0000256" key="4">
    <source>
        <dbReference type="ARBA" id="ARBA00023163"/>
    </source>
</evidence>
<dbReference type="Proteomes" id="UP000294847">
    <property type="component" value="Chromosome 5"/>
</dbReference>
<dbReference type="InterPro" id="IPR009072">
    <property type="entry name" value="Histone-fold"/>
</dbReference>
<evidence type="ECO:0000256" key="1">
    <source>
        <dbReference type="ARBA" id="ARBA00004123"/>
    </source>
</evidence>
<evidence type="ECO:0000259" key="7">
    <source>
        <dbReference type="Pfam" id="PF03847"/>
    </source>
</evidence>
<dbReference type="GO" id="GO:0005669">
    <property type="term" value="C:transcription factor TFIID complex"/>
    <property type="evidence" value="ECO:0007669"/>
    <property type="project" value="InterPro"/>
</dbReference>
<dbReference type="Pfam" id="PF03847">
    <property type="entry name" value="TFIID_20kDa"/>
    <property type="match status" value="1"/>
</dbReference>
<feature type="compositionally biased region" description="Low complexity" evidence="6">
    <location>
        <begin position="169"/>
        <end position="184"/>
    </location>
</feature>
<sequence>MNQQGAQPAQAGASQPAGNASAGPMFRPEAMRTISILSAEDRDKYEQGLRQLWTVYEKEPEGSPAKLQAHKKIQNFGIVLTNKIRDTMRRNQQGQQPTQPGQQPGQQPQQQPTQQPQQQQQQAQPQQQQQQQAQPQQQPAQPQQTSPNMTRAPAPQQPAAGAQGGAPGAAGAPAAPNSGGAPAQVPAGANQVRIPDHIMAHINKMIWHVPNNVSEQDAPKWRDGSKRRYANALMQMEAAATTLKKIDQLYKERKEKNQPITPEEQKLFQERREKAQTTYRDTSRYVDGIRKAQAEMNTQRTAGAQPGNAQAGASAASPAGGQAASTPVPQTATPAAAPRPQQAQPQAQTQPQPVQQTQPQPVQQQPTQPTAQPGGLAMQNVQANINGAFEAAKNQQMTGMGRGQAPGALGQAAQPGPQAQAGANVAPAAGSPMVQQPPGPVGAQQPTIKPEPGTQQHQAQIQQQQFQQQQQQQQFQQQQQQQQQLQHQQHQGQMNTPITAAHTAGRVQTPQSGTPTTTTAPPPHAFSHAAAVSAITQRQNSGPIQTISQQQQAQQQSQRPNANGTVVNNAGTPTPMSAGGVMASAPPPNQIQQQHQQAHPQQQPNGTVIPTGHPHAHPGQQQIQQRESHTMVPRNPIAKSLPEKAQQTPQPVAMTGGLGPGRPTMTGGLSTPGGVMNQPVIARHPPGTIVTENDGDRVLSKKKLDELVRQVCGGTAEGLDGNLLTPEVEESVLTLADSFVDNVLHSACRNAKERGSKVLEIRDIQLVLERTYNIRIPGYSADELRTVRKVQPSAAWISKMSAVQAAKVMPGKDGL</sequence>
<feature type="region of interest" description="Disordered" evidence="6">
    <location>
        <begin position="80"/>
        <end position="187"/>
    </location>
</feature>
<feature type="compositionally biased region" description="Low complexity" evidence="6">
    <location>
        <begin position="302"/>
        <end position="373"/>
    </location>
</feature>
<dbReference type="AlphaFoldDB" id="A0A4P7NJR1"/>
<evidence type="ECO:0000256" key="5">
    <source>
        <dbReference type="ARBA" id="ARBA00023242"/>
    </source>
</evidence>
<dbReference type="GO" id="GO:0017025">
    <property type="term" value="F:TBP-class protein binding"/>
    <property type="evidence" value="ECO:0007669"/>
    <property type="project" value="TreeGrafter"/>
</dbReference>
<feature type="compositionally biased region" description="Low complexity" evidence="6">
    <location>
        <begin position="403"/>
        <end position="434"/>
    </location>
</feature>
<feature type="region of interest" description="Disordered" evidence="6">
    <location>
        <begin position="254"/>
        <end position="286"/>
    </location>
</feature>
<evidence type="ECO:0000256" key="2">
    <source>
        <dbReference type="ARBA" id="ARBA00007530"/>
    </source>
</evidence>
<dbReference type="PANTHER" id="PTHR12264">
    <property type="entry name" value="TRANSCRIPTION INITIATION FACTOR TFIID SUBUNIT 12"/>
    <property type="match status" value="1"/>
</dbReference>
<feature type="compositionally biased region" description="Low complexity" evidence="6">
    <location>
        <begin position="1"/>
        <end position="23"/>
    </location>
</feature>
<evidence type="ECO:0000256" key="6">
    <source>
        <dbReference type="SAM" id="MobiDB-lite"/>
    </source>
</evidence>
<comment type="similarity">
    <text evidence="2">Belongs to the TAF12 family.</text>
</comment>
<dbReference type="EMBL" id="CP034208">
    <property type="protein sequence ID" value="QBZ62317.1"/>
    <property type="molecule type" value="Genomic_DNA"/>
</dbReference>
<feature type="domain" description="Transcription initiation factor TFIID subunit 12" evidence="7">
    <location>
        <begin position="700"/>
        <end position="774"/>
    </location>
</feature>
<dbReference type="GO" id="GO:0000124">
    <property type="term" value="C:SAGA complex"/>
    <property type="evidence" value="ECO:0007669"/>
    <property type="project" value="InterPro"/>
</dbReference>
<feature type="compositionally biased region" description="Low complexity" evidence="6">
    <location>
        <begin position="92"/>
        <end position="145"/>
    </location>
</feature>
<dbReference type="GO" id="GO:0046982">
    <property type="term" value="F:protein heterodimerization activity"/>
    <property type="evidence" value="ECO:0007669"/>
    <property type="project" value="InterPro"/>
</dbReference>
<protein>
    <recommendedName>
        <fullName evidence="7">Transcription initiation factor TFIID subunit 12 domain-containing protein</fullName>
    </recommendedName>
</protein>
<feature type="region of interest" description="Disordered" evidence="6">
    <location>
        <begin position="536"/>
        <end position="661"/>
    </location>
</feature>
<evidence type="ECO:0000256" key="3">
    <source>
        <dbReference type="ARBA" id="ARBA00023015"/>
    </source>
</evidence>
<evidence type="ECO:0000313" key="8">
    <source>
        <dbReference type="EMBL" id="QBZ62317.1"/>
    </source>
</evidence>
<comment type="subcellular location">
    <subcellularLocation>
        <location evidence="1">Nucleus</location>
    </subcellularLocation>
</comment>
<evidence type="ECO:0000313" key="9">
    <source>
        <dbReference type="Proteomes" id="UP000294847"/>
    </source>
</evidence>
<feature type="region of interest" description="Disordered" evidence="6">
    <location>
        <begin position="398"/>
        <end position="463"/>
    </location>
</feature>
<feature type="compositionally biased region" description="Polar residues" evidence="6">
    <location>
        <begin position="559"/>
        <end position="575"/>
    </location>
</feature>
<dbReference type="InterPro" id="IPR003228">
    <property type="entry name" value="TFIID_TAF12_dom"/>
</dbReference>